<proteinExistence type="predicted"/>
<sequence length="66" mass="7074">MCVCVFARMPLAPLSTVFFILILPTPTALPTVLALPHPPLVVGVGWSLVNGIFAKTNSNKITAFYC</sequence>
<organism evidence="1">
    <name type="scientific">Anopheles darlingi</name>
    <name type="common">Mosquito</name>
    <dbReference type="NCBI Taxonomy" id="43151"/>
    <lineage>
        <taxon>Eukaryota</taxon>
        <taxon>Metazoa</taxon>
        <taxon>Ecdysozoa</taxon>
        <taxon>Arthropoda</taxon>
        <taxon>Hexapoda</taxon>
        <taxon>Insecta</taxon>
        <taxon>Pterygota</taxon>
        <taxon>Neoptera</taxon>
        <taxon>Endopterygota</taxon>
        <taxon>Diptera</taxon>
        <taxon>Nematocera</taxon>
        <taxon>Culicoidea</taxon>
        <taxon>Culicidae</taxon>
        <taxon>Anophelinae</taxon>
        <taxon>Anopheles</taxon>
    </lineage>
</organism>
<reference evidence="1" key="1">
    <citation type="submission" date="2018-01" db="EMBL/GenBank/DDBJ databases">
        <title>An insight into the sialome of Amazonian anophelines.</title>
        <authorList>
            <person name="Ribeiro J.M."/>
            <person name="Scarpassa V."/>
            <person name="Calvo E."/>
        </authorList>
    </citation>
    <scope>NUCLEOTIDE SEQUENCE</scope>
</reference>
<dbReference type="EMBL" id="GGFL01011303">
    <property type="protein sequence ID" value="MBW75481.1"/>
    <property type="molecule type" value="Transcribed_RNA"/>
</dbReference>
<dbReference type="AlphaFoldDB" id="A0A2M4DDD6"/>
<protein>
    <submittedName>
        <fullName evidence="1">Uncharacterized protein</fullName>
    </submittedName>
</protein>
<evidence type="ECO:0000313" key="1">
    <source>
        <dbReference type="EMBL" id="MBW75481.1"/>
    </source>
</evidence>
<name>A0A2M4DDD6_ANODA</name>
<accession>A0A2M4DDD6</accession>